<dbReference type="PANTHER" id="PTHR11941">
    <property type="entry name" value="ENOYL-COA HYDRATASE-RELATED"/>
    <property type="match status" value="1"/>
</dbReference>
<dbReference type="HOGENOM" id="CLU_009834_7_4_4"/>
<dbReference type="InterPro" id="IPR001753">
    <property type="entry name" value="Enoyl-CoA_hydra/iso"/>
</dbReference>
<dbReference type="PANTHER" id="PTHR11941:SF54">
    <property type="entry name" value="ENOYL-COA HYDRATASE, MITOCHONDRIAL"/>
    <property type="match status" value="1"/>
</dbReference>
<dbReference type="EMBL" id="HE965806">
    <property type="protein sequence ID" value="CCJ55759.1"/>
    <property type="molecule type" value="Genomic_DNA"/>
</dbReference>
<proteinExistence type="predicted"/>
<dbReference type="Proteomes" id="UP000007564">
    <property type="component" value="Chromosome"/>
</dbReference>
<dbReference type="OrthoDB" id="8640486at2"/>
<dbReference type="Pfam" id="PF00378">
    <property type="entry name" value="ECH_1"/>
    <property type="match status" value="1"/>
</dbReference>
<dbReference type="GO" id="GO:0016853">
    <property type="term" value="F:isomerase activity"/>
    <property type="evidence" value="ECO:0007669"/>
    <property type="project" value="UniProtKB-KW"/>
</dbReference>
<accession>A0A0C6PBR6</accession>
<dbReference type="InterPro" id="IPR029045">
    <property type="entry name" value="ClpP/crotonase-like_dom_sf"/>
</dbReference>
<dbReference type="SUPFAM" id="SSF52096">
    <property type="entry name" value="ClpP/crotonase"/>
    <property type="match status" value="1"/>
</dbReference>
<dbReference type="GO" id="GO:0006635">
    <property type="term" value="P:fatty acid beta-oxidation"/>
    <property type="evidence" value="ECO:0007669"/>
    <property type="project" value="TreeGrafter"/>
</dbReference>
<name>A0A0C6PBR6_BORBO</name>
<dbReference type="AlphaFoldDB" id="A0A0C6PBR6"/>
<evidence type="ECO:0000313" key="1">
    <source>
        <dbReference type="EMBL" id="CCJ55759.1"/>
    </source>
</evidence>
<reference evidence="1 2" key="1">
    <citation type="journal article" date="2012" name="BMC Genomics">
        <title>Comparative genomics of the classical Bordetella subspecies: the evolution and exchange of virulence-associated diversity amongst closely related pathogens.</title>
        <authorList>
            <person name="Park J."/>
            <person name="Zhang Y."/>
            <person name="Buboltz A.M."/>
            <person name="Zhang X."/>
            <person name="Schuster S.C."/>
            <person name="Ahuja U."/>
            <person name="Liu M."/>
            <person name="Miller J.F."/>
            <person name="Sebaihia M."/>
            <person name="Bentley S.D."/>
            <person name="Parkhill J."/>
            <person name="Harvill E.T."/>
        </authorList>
    </citation>
    <scope>NUCLEOTIDE SEQUENCE [LARGE SCALE GENOMIC DNA]</scope>
    <source>
        <strain evidence="1 2">253</strain>
    </source>
</reference>
<organism evidence="1 2">
    <name type="scientific">Bordetella bronchiseptica 253</name>
    <dbReference type="NCBI Taxonomy" id="568707"/>
    <lineage>
        <taxon>Bacteria</taxon>
        <taxon>Pseudomonadati</taxon>
        <taxon>Pseudomonadota</taxon>
        <taxon>Betaproteobacteria</taxon>
        <taxon>Burkholderiales</taxon>
        <taxon>Alcaligenaceae</taxon>
        <taxon>Bordetella</taxon>
    </lineage>
</organism>
<gene>
    <name evidence="1" type="ORF">BN112_3845</name>
</gene>
<dbReference type="RefSeq" id="WP_003815299.1">
    <property type="nucleotide sequence ID" value="NC_019382.1"/>
</dbReference>
<sequence>MSAMSASLPLAIERRPAAWTFTLSRPEKRNALSAELVEALIDGVDAAHREQVPLLVFAGAGRNFSAGFDFTDYETQSEGDLLLRMVRIEMLLQRVAGSPSLTLALAHGRNFGAGVDLFAACKWRYCTPEAGFRMPGLKFGLVLGTRRFRDIVGADQALSILGSARAFDADQARRIGFVRDCAAQAQWPALIDAAAEAATALDPATRATLHRVLRDDHDDADLAALARSAAQPGFKARIRDYLAQPAA</sequence>
<keyword evidence="1" id="KW-0413">Isomerase</keyword>
<dbReference type="Gene3D" id="3.90.226.10">
    <property type="entry name" value="2-enoyl-CoA Hydratase, Chain A, domain 1"/>
    <property type="match status" value="1"/>
</dbReference>
<protein>
    <submittedName>
        <fullName evidence="1">Putative enoyl-CoA hydratase/isomerase</fullName>
    </submittedName>
</protein>
<evidence type="ECO:0000313" key="2">
    <source>
        <dbReference type="Proteomes" id="UP000007564"/>
    </source>
</evidence>
<dbReference type="CDD" id="cd06558">
    <property type="entry name" value="crotonase-like"/>
    <property type="match status" value="1"/>
</dbReference>
<dbReference type="KEGG" id="bbh:BN112_3845"/>